<organism evidence="2 3">
    <name type="scientific">Dactylosporangium darangshiense</name>
    <dbReference type="NCBI Taxonomy" id="579108"/>
    <lineage>
        <taxon>Bacteria</taxon>
        <taxon>Bacillati</taxon>
        <taxon>Actinomycetota</taxon>
        <taxon>Actinomycetes</taxon>
        <taxon>Micromonosporales</taxon>
        <taxon>Micromonosporaceae</taxon>
        <taxon>Dactylosporangium</taxon>
    </lineage>
</organism>
<reference evidence="3" key="1">
    <citation type="journal article" date="2019" name="Int. J. Syst. Evol. Microbiol.">
        <title>The Global Catalogue of Microorganisms (GCM) 10K type strain sequencing project: providing services to taxonomists for standard genome sequencing and annotation.</title>
        <authorList>
            <consortium name="The Broad Institute Genomics Platform"/>
            <consortium name="The Broad Institute Genome Sequencing Center for Infectious Disease"/>
            <person name="Wu L."/>
            <person name="Ma J."/>
        </authorList>
    </citation>
    <scope>NUCLEOTIDE SEQUENCE [LARGE SCALE GENOMIC DNA]</scope>
    <source>
        <strain evidence="3">JCM 17441</strain>
    </source>
</reference>
<evidence type="ECO:0000313" key="3">
    <source>
        <dbReference type="Proteomes" id="UP001500620"/>
    </source>
</evidence>
<protein>
    <recommendedName>
        <fullName evidence="1">TfoX N-terminal domain-containing protein</fullName>
    </recommendedName>
</protein>
<name>A0ABP8DDZ4_9ACTN</name>
<keyword evidence="3" id="KW-1185">Reference proteome</keyword>
<dbReference type="SUPFAM" id="SSF159894">
    <property type="entry name" value="YgaC/TfoX-N like"/>
    <property type="match status" value="1"/>
</dbReference>
<evidence type="ECO:0000259" key="1">
    <source>
        <dbReference type="Pfam" id="PF04993"/>
    </source>
</evidence>
<dbReference type="InterPro" id="IPR007076">
    <property type="entry name" value="TfoX_N"/>
</dbReference>
<accession>A0ABP8DDZ4</accession>
<evidence type="ECO:0000313" key="2">
    <source>
        <dbReference type="EMBL" id="GAA4253047.1"/>
    </source>
</evidence>
<comment type="caution">
    <text evidence="2">The sequence shown here is derived from an EMBL/GenBank/DDBJ whole genome shotgun (WGS) entry which is preliminary data.</text>
</comment>
<dbReference type="RefSeq" id="WP_345130092.1">
    <property type="nucleotide sequence ID" value="NZ_BAABAT010000015.1"/>
</dbReference>
<proteinExistence type="predicted"/>
<gene>
    <name evidence="2" type="ORF">GCM10022255_052240</name>
</gene>
<dbReference type="Gene3D" id="3.30.1460.30">
    <property type="entry name" value="YgaC/TfoX-N like chaperone"/>
    <property type="match status" value="1"/>
</dbReference>
<dbReference type="Proteomes" id="UP001500620">
    <property type="component" value="Unassembled WGS sequence"/>
</dbReference>
<dbReference type="EMBL" id="BAABAT010000015">
    <property type="protein sequence ID" value="GAA4253047.1"/>
    <property type="molecule type" value="Genomic_DNA"/>
</dbReference>
<feature type="domain" description="TfoX N-terminal" evidence="1">
    <location>
        <begin position="30"/>
        <end position="104"/>
    </location>
</feature>
<dbReference type="Pfam" id="PF04993">
    <property type="entry name" value="TfoX_N"/>
    <property type="match status" value="1"/>
</dbReference>
<sequence length="108" mass="11167">MPTDDTATRFEQLVDALAGEPGVTAPEGGRAFGGNALKTGGRIFAMYAGGTLVVKLPAARVAAAIAAGDGGPFTAGKDRPMREWLSVTPDRPAVWEPLAREALAFVAR</sequence>